<feature type="transmembrane region" description="Helical" evidence="1">
    <location>
        <begin position="33"/>
        <end position="51"/>
    </location>
</feature>
<evidence type="ECO:0000313" key="2">
    <source>
        <dbReference type="EMBL" id="TSJ43257.1"/>
    </source>
</evidence>
<reference evidence="2 3" key="1">
    <citation type="submission" date="2019-07" db="EMBL/GenBank/DDBJ databases">
        <authorList>
            <person name="Huq M.A."/>
        </authorList>
    </citation>
    <scope>NUCLEOTIDE SEQUENCE [LARGE SCALE GENOMIC DNA]</scope>
    <source>
        <strain evidence="2 3">MAH-19</strain>
    </source>
</reference>
<keyword evidence="1" id="KW-1133">Transmembrane helix</keyword>
<dbReference type="EMBL" id="VLPK01000001">
    <property type="protein sequence ID" value="TSJ43257.1"/>
    <property type="molecule type" value="Genomic_DNA"/>
</dbReference>
<keyword evidence="3" id="KW-1185">Reference proteome</keyword>
<dbReference type="AlphaFoldDB" id="A0A556MTP7"/>
<dbReference type="Proteomes" id="UP000318733">
    <property type="component" value="Unassembled WGS sequence"/>
</dbReference>
<gene>
    <name evidence="2" type="ORF">FO440_03425</name>
</gene>
<evidence type="ECO:0000256" key="1">
    <source>
        <dbReference type="SAM" id="Phobius"/>
    </source>
</evidence>
<keyword evidence="1" id="KW-0812">Transmembrane</keyword>
<feature type="transmembrane region" description="Helical" evidence="1">
    <location>
        <begin position="6"/>
        <end position="26"/>
    </location>
</feature>
<evidence type="ECO:0000313" key="3">
    <source>
        <dbReference type="Proteomes" id="UP000318733"/>
    </source>
</evidence>
<comment type="caution">
    <text evidence="2">The sequence shown here is derived from an EMBL/GenBank/DDBJ whole genome shotgun (WGS) entry which is preliminary data.</text>
</comment>
<keyword evidence="1" id="KW-0472">Membrane</keyword>
<name>A0A556MTP7_9SPHI</name>
<accession>A0A556MTP7</accession>
<organism evidence="2 3">
    <name type="scientific">Mucilaginibacter corticis</name>
    <dbReference type="NCBI Taxonomy" id="2597670"/>
    <lineage>
        <taxon>Bacteria</taxon>
        <taxon>Pseudomonadati</taxon>
        <taxon>Bacteroidota</taxon>
        <taxon>Sphingobacteriia</taxon>
        <taxon>Sphingobacteriales</taxon>
        <taxon>Sphingobacteriaceae</taxon>
        <taxon>Mucilaginibacter</taxon>
    </lineage>
</organism>
<dbReference type="RefSeq" id="WP_144246822.1">
    <property type="nucleotide sequence ID" value="NZ_VLPK01000001.1"/>
</dbReference>
<sequence>MSLTFTIILFFFGAGVITVAFIRDWYNKKKWGWYKTLLITGFIALSGGGVYDLAKGYLDEIADNAAMQESASAARKTNAKTDTVTQDKRPALFSSLGLWTVPNTPNPVISKTAKGDSVKVTYELANYGNTSAFHIHDETIYGHLKHKKVYIDSSIPPLDTDSTLVINPLGKTKLLQAAALKHKGFISRNSFVCIRVNYADSVKSGSKFIKIFYITSNPLSLHEVSDADYTIIETALKKEQ</sequence>
<protein>
    <submittedName>
        <fullName evidence="2">Uncharacterized protein</fullName>
    </submittedName>
</protein>
<proteinExistence type="predicted"/>